<evidence type="ECO:0000256" key="4">
    <source>
        <dbReference type="ARBA" id="ARBA00022490"/>
    </source>
</evidence>
<dbReference type="Proteomes" id="UP000181981">
    <property type="component" value="Unassembled WGS sequence"/>
</dbReference>
<dbReference type="HAMAP" id="MF_00202">
    <property type="entry name" value="Idi"/>
    <property type="match status" value="1"/>
</dbReference>
<dbReference type="PANTHER" id="PTHR10885:SF0">
    <property type="entry name" value="ISOPENTENYL-DIPHOSPHATE DELTA-ISOMERASE"/>
    <property type="match status" value="1"/>
</dbReference>
<sequence length="178" mass="20956">MTNNNKIEKVILVNENDKVLGEMEKMEAHVKGLLHRAISVFIVNSKGEWLIHQRALNKYHSNGLWTNTCCSHPFPGETSIDAANRRLMQEMGMQAPLQEIFAFTYKEELDNRLTEHELDRVFIGFSDDKPEPNADEVSSWKYINFEELRKDIKNNPENYTVWFKKIYERVEEHLKVQT</sequence>
<comment type="pathway">
    <text evidence="1">Isoprenoid biosynthesis; dimethylallyl diphosphate biosynthesis; dimethylallyl diphosphate from isopentenyl diphosphate: step 1/1.</text>
</comment>
<feature type="active site" evidence="11">
    <location>
        <position position="70"/>
    </location>
</feature>
<dbReference type="PANTHER" id="PTHR10885">
    <property type="entry name" value="ISOPENTENYL-DIPHOSPHATE DELTA-ISOMERASE"/>
    <property type="match status" value="1"/>
</dbReference>
<evidence type="ECO:0000313" key="14">
    <source>
        <dbReference type="Proteomes" id="UP000181981"/>
    </source>
</evidence>
<evidence type="ECO:0000256" key="3">
    <source>
        <dbReference type="ARBA" id="ARBA00012057"/>
    </source>
</evidence>
<dbReference type="OrthoDB" id="9809458at2"/>
<protein>
    <recommendedName>
        <fullName evidence="3 10">Isopentenyl-diphosphate delta-isomerase</fullName>
        <ecNumber evidence="3 10">5.3.3.2</ecNumber>
    </recommendedName>
</protein>
<evidence type="ECO:0000256" key="9">
    <source>
        <dbReference type="ARBA" id="ARBA00023235"/>
    </source>
</evidence>
<evidence type="ECO:0000256" key="2">
    <source>
        <dbReference type="ARBA" id="ARBA00007579"/>
    </source>
</evidence>
<dbReference type="GO" id="GO:0009240">
    <property type="term" value="P:isopentenyl diphosphate biosynthetic process"/>
    <property type="evidence" value="ECO:0007669"/>
    <property type="project" value="TreeGrafter"/>
</dbReference>
<gene>
    <name evidence="13" type="ORF">SAMN05444285_13242</name>
</gene>
<evidence type="ECO:0000256" key="1">
    <source>
        <dbReference type="ARBA" id="ARBA00004826"/>
    </source>
</evidence>
<dbReference type="Pfam" id="PF00293">
    <property type="entry name" value="NUDIX"/>
    <property type="match status" value="1"/>
</dbReference>
<dbReference type="NCBIfam" id="TIGR02150">
    <property type="entry name" value="IPP_isom_1"/>
    <property type="match status" value="1"/>
</dbReference>
<evidence type="ECO:0000313" key="13">
    <source>
        <dbReference type="EMBL" id="SET96887.1"/>
    </source>
</evidence>
<dbReference type="SUPFAM" id="SSF55811">
    <property type="entry name" value="Nudix"/>
    <property type="match status" value="1"/>
</dbReference>
<dbReference type="InterPro" id="IPR015797">
    <property type="entry name" value="NUDIX_hydrolase-like_dom_sf"/>
</dbReference>
<evidence type="ECO:0000259" key="12">
    <source>
        <dbReference type="PROSITE" id="PS51462"/>
    </source>
</evidence>
<keyword evidence="7" id="KW-0464">Manganese</keyword>
<dbReference type="PIRSF" id="PIRSF018427">
    <property type="entry name" value="Isopntndiph_ism"/>
    <property type="match status" value="1"/>
</dbReference>
<organism evidence="13 14">
    <name type="scientific">Draconibacterium orientale</name>
    <dbReference type="NCBI Taxonomy" id="1168034"/>
    <lineage>
        <taxon>Bacteria</taxon>
        <taxon>Pseudomonadati</taxon>
        <taxon>Bacteroidota</taxon>
        <taxon>Bacteroidia</taxon>
        <taxon>Marinilabiliales</taxon>
        <taxon>Prolixibacteraceae</taxon>
        <taxon>Draconibacterium</taxon>
    </lineage>
</organism>
<dbReference type="GO" id="GO:0046872">
    <property type="term" value="F:metal ion binding"/>
    <property type="evidence" value="ECO:0007669"/>
    <property type="project" value="UniProtKB-KW"/>
</dbReference>
<evidence type="ECO:0000256" key="6">
    <source>
        <dbReference type="ARBA" id="ARBA00022842"/>
    </source>
</evidence>
<dbReference type="GO" id="GO:0005737">
    <property type="term" value="C:cytoplasm"/>
    <property type="evidence" value="ECO:0007669"/>
    <property type="project" value="TreeGrafter"/>
</dbReference>
<name>A0A1I0IKS3_9BACT</name>
<dbReference type="RefSeq" id="WP_038559491.1">
    <property type="nucleotide sequence ID" value="NZ_FOHT01000032.1"/>
</dbReference>
<dbReference type="GO" id="GO:0050992">
    <property type="term" value="P:dimethylallyl diphosphate biosynthetic process"/>
    <property type="evidence" value="ECO:0007669"/>
    <property type="project" value="UniProtKB-UniPathway"/>
</dbReference>
<dbReference type="EC" id="5.3.3.2" evidence="3 10"/>
<evidence type="ECO:0000256" key="11">
    <source>
        <dbReference type="PIRSR" id="PIRSR018427-1"/>
    </source>
</evidence>
<feature type="domain" description="Nudix hydrolase" evidence="12">
    <location>
        <begin position="33"/>
        <end position="165"/>
    </location>
</feature>
<evidence type="ECO:0000256" key="5">
    <source>
        <dbReference type="ARBA" id="ARBA00022723"/>
    </source>
</evidence>
<keyword evidence="5" id="KW-0479">Metal-binding</keyword>
<keyword evidence="4" id="KW-0963">Cytoplasm</keyword>
<keyword evidence="6" id="KW-0460">Magnesium</keyword>
<reference evidence="13 14" key="1">
    <citation type="submission" date="2016-10" db="EMBL/GenBank/DDBJ databases">
        <authorList>
            <person name="de Groot N.N."/>
        </authorList>
    </citation>
    <scope>NUCLEOTIDE SEQUENCE [LARGE SCALE GENOMIC DNA]</scope>
    <source>
        <strain evidence="13 14">DSM 25947</strain>
    </source>
</reference>
<feature type="active site" evidence="11">
    <location>
        <position position="117"/>
    </location>
</feature>
<dbReference type="InterPro" id="IPR000086">
    <property type="entry name" value="NUDIX_hydrolase_dom"/>
</dbReference>
<accession>A0A1I0IKS3</accession>
<dbReference type="Gene3D" id="3.90.79.10">
    <property type="entry name" value="Nucleoside Triphosphate Pyrophosphohydrolase"/>
    <property type="match status" value="1"/>
</dbReference>
<keyword evidence="9 13" id="KW-0413">Isomerase</keyword>
<evidence type="ECO:0000256" key="8">
    <source>
        <dbReference type="ARBA" id="ARBA00023229"/>
    </source>
</evidence>
<dbReference type="EMBL" id="FOHT01000032">
    <property type="protein sequence ID" value="SET96887.1"/>
    <property type="molecule type" value="Genomic_DNA"/>
</dbReference>
<dbReference type="UniPathway" id="UPA00059">
    <property type="reaction ID" value="UER00104"/>
</dbReference>
<proteinExistence type="inferred from homology"/>
<dbReference type="PROSITE" id="PS51462">
    <property type="entry name" value="NUDIX"/>
    <property type="match status" value="1"/>
</dbReference>
<dbReference type="InterPro" id="IPR056375">
    <property type="entry name" value="Idi_bact"/>
</dbReference>
<keyword evidence="8" id="KW-0414">Isoprene biosynthesis</keyword>
<evidence type="ECO:0000256" key="7">
    <source>
        <dbReference type="ARBA" id="ARBA00023211"/>
    </source>
</evidence>
<dbReference type="GO" id="GO:0004452">
    <property type="term" value="F:isopentenyl-diphosphate delta-isomerase activity"/>
    <property type="evidence" value="ECO:0007669"/>
    <property type="project" value="UniProtKB-UniRule"/>
</dbReference>
<dbReference type="InterPro" id="IPR011876">
    <property type="entry name" value="IsopentenylPP_isomerase_typ1"/>
</dbReference>
<evidence type="ECO:0000256" key="10">
    <source>
        <dbReference type="NCBIfam" id="TIGR02150"/>
    </source>
</evidence>
<dbReference type="CDD" id="cd02885">
    <property type="entry name" value="NUDIX_IPP_Isomerase"/>
    <property type="match status" value="1"/>
</dbReference>
<comment type="similarity">
    <text evidence="2">Belongs to the IPP isomerase type 1 family.</text>
</comment>
<dbReference type="NCBIfam" id="NF002995">
    <property type="entry name" value="PRK03759.1"/>
    <property type="match status" value="1"/>
</dbReference>
<dbReference type="AlphaFoldDB" id="A0A1I0IKS3"/>